<evidence type="ECO:0000313" key="2">
    <source>
        <dbReference type="Proteomes" id="UP000238356"/>
    </source>
</evidence>
<name>A0A2S6A615_9NOCA</name>
<reference evidence="1 2" key="1">
    <citation type="submission" date="2018-02" db="EMBL/GenBank/DDBJ databases">
        <title>8 Nocardia nova and 1 Nocardia cyriacigeorgica strain used for evolution to TMP-SMX.</title>
        <authorList>
            <person name="Mehta H."/>
            <person name="Weng J."/>
            <person name="Shamoo Y."/>
        </authorList>
    </citation>
    <scope>NUCLEOTIDE SEQUENCE [LARGE SCALE GENOMIC DNA]</scope>
    <source>
        <strain evidence="1 2">BAA2227</strain>
    </source>
</reference>
<comment type="caution">
    <text evidence="1">The sequence shown here is derived from an EMBL/GenBank/DDBJ whole genome shotgun (WGS) entry which is preliminary data.</text>
</comment>
<accession>A0A2S6A615</accession>
<organism evidence="1 2">
    <name type="scientific">Nocardia nova</name>
    <dbReference type="NCBI Taxonomy" id="37330"/>
    <lineage>
        <taxon>Bacteria</taxon>
        <taxon>Bacillati</taxon>
        <taxon>Actinomycetota</taxon>
        <taxon>Actinomycetes</taxon>
        <taxon>Mycobacteriales</taxon>
        <taxon>Nocardiaceae</taxon>
        <taxon>Nocardia</taxon>
    </lineage>
</organism>
<proteinExistence type="predicted"/>
<dbReference type="EMBL" id="PSZD01000009">
    <property type="protein sequence ID" value="PPJ27736.1"/>
    <property type="molecule type" value="Genomic_DNA"/>
</dbReference>
<gene>
    <name evidence="1" type="ORF">C5F51_17135</name>
</gene>
<dbReference type="AlphaFoldDB" id="A0A2S6A615"/>
<protein>
    <submittedName>
        <fullName evidence="1">Uncharacterized protein</fullName>
    </submittedName>
</protein>
<keyword evidence="2" id="KW-1185">Reference proteome</keyword>
<sequence>MDDWPPPAVAMMVAAAVAASDTAPAVRTIEVMDLRRVDVADMRSDSCSRLFGHTAGSEQPGGSE</sequence>
<evidence type="ECO:0000313" key="1">
    <source>
        <dbReference type="EMBL" id="PPJ27736.1"/>
    </source>
</evidence>
<dbReference type="Proteomes" id="UP000238356">
    <property type="component" value="Unassembled WGS sequence"/>
</dbReference>